<dbReference type="OrthoDB" id="2149840at2759"/>
<proteinExistence type="predicted"/>
<dbReference type="PANTHER" id="PTHR31061:SF24">
    <property type="entry name" value="LD22376P"/>
    <property type="match status" value="1"/>
</dbReference>
<protein>
    <submittedName>
        <fullName evidence="1">Uncharacterized protein</fullName>
    </submittedName>
</protein>
<dbReference type="AlphaFoldDB" id="A0A0L6VTX5"/>
<dbReference type="STRING" id="27349.A0A0L6VTX5"/>
<accession>A0A0L6VTX5</accession>
<dbReference type="PANTHER" id="PTHR31061">
    <property type="entry name" value="LD22376P"/>
    <property type="match status" value="1"/>
</dbReference>
<keyword evidence="2" id="KW-1185">Reference proteome</keyword>
<sequence>MEQPLDSSITFTLGQWPISSGKFLGPRLAELANVAASRMAEKTNINGSEEKADARDRSIDVLRGMTSFAMVLVNTAGPVRPSWLSHPTSFDQPITFADKKRNPSGFLHSGKYTLFPCFIFTSGLASARSKRSGGEHSPWYKTTMRAMKLNLLGIAYNNLIPRLTGSHADGIFDFETYRIPSVLGRIGMTTMVCGLEAYMGLKPPILPAILGLSWYLLAGLRPLTPLHASSQAWLDQLVFGAAHLHQPAPGFDPEGLLPSLLTVPISCLLGCYLARPLPQSFVATNIHTAQLLAIGILGSLLTGLLPSPASKVLWTPTYVGQTTVTSVLYWSLSKALVSLSSCSTLDPIISALEMLGQRSLEIYLISASASFALDKLGAWGYIAHLINHHLIPTTLPPHLQRDVVVGLARSSLLGLAMFPLAKLLVRFGWKI</sequence>
<dbReference type="EMBL" id="LAVV01000688">
    <property type="protein sequence ID" value="KNZ64146.1"/>
    <property type="molecule type" value="Genomic_DNA"/>
</dbReference>
<comment type="caution">
    <text evidence="1">The sequence shown here is derived from an EMBL/GenBank/DDBJ whole genome shotgun (WGS) entry which is preliminary data.</text>
</comment>
<dbReference type="VEuPathDB" id="FungiDB:VP01_1061g10"/>
<name>A0A0L6VTX5_9BASI</name>
<gene>
    <name evidence="1" type="ORF">VP01_1061g10</name>
</gene>
<dbReference type="Proteomes" id="UP000037035">
    <property type="component" value="Unassembled WGS sequence"/>
</dbReference>
<evidence type="ECO:0000313" key="2">
    <source>
        <dbReference type="Proteomes" id="UP000037035"/>
    </source>
</evidence>
<reference evidence="1 2" key="1">
    <citation type="submission" date="2015-08" db="EMBL/GenBank/DDBJ databases">
        <title>Next Generation Sequencing and Analysis of the Genome of Puccinia sorghi L Schw, the Causal Agent of Maize Common Rust.</title>
        <authorList>
            <person name="Rochi L."/>
            <person name="Burguener G."/>
            <person name="Darino M."/>
            <person name="Turjanski A."/>
            <person name="Kreff E."/>
            <person name="Dieguez M.J."/>
            <person name="Sacco F."/>
        </authorList>
    </citation>
    <scope>NUCLEOTIDE SEQUENCE [LARGE SCALE GENOMIC DNA]</scope>
    <source>
        <strain evidence="1 2">RO10H11247</strain>
    </source>
</reference>
<evidence type="ECO:0000313" key="1">
    <source>
        <dbReference type="EMBL" id="KNZ64146.1"/>
    </source>
</evidence>
<organism evidence="1 2">
    <name type="scientific">Puccinia sorghi</name>
    <dbReference type="NCBI Taxonomy" id="27349"/>
    <lineage>
        <taxon>Eukaryota</taxon>
        <taxon>Fungi</taxon>
        <taxon>Dikarya</taxon>
        <taxon>Basidiomycota</taxon>
        <taxon>Pucciniomycotina</taxon>
        <taxon>Pucciniomycetes</taxon>
        <taxon>Pucciniales</taxon>
        <taxon>Pucciniaceae</taxon>
        <taxon>Puccinia</taxon>
    </lineage>
</organism>